<comment type="caution">
    <text evidence="1">The sequence shown here is derived from an EMBL/GenBank/DDBJ whole genome shotgun (WGS) entry which is preliminary data.</text>
</comment>
<feature type="non-terminal residue" evidence="1">
    <location>
        <position position="1"/>
    </location>
</feature>
<reference evidence="1" key="1">
    <citation type="journal article" date="2015" name="Nature">
        <title>Complex archaea that bridge the gap between prokaryotes and eukaryotes.</title>
        <authorList>
            <person name="Spang A."/>
            <person name="Saw J.H."/>
            <person name="Jorgensen S.L."/>
            <person name="Zaremba-Niedzwiedzka K."/>
            <person name="Martijn J."/>
            <person name="Lind A.E."/>
            <person name="van Eijk R."/>
            <person name="Schleper C."/>
            <person name="Guy L."/>
            <person name="Ettema T.J."/>
        </authorList>
    </citation>
    <scope>NUCLEOTIDE SEQUENCE</scope>
</reference>
<name>A0A0F8VXE6_9ZZZZ</name>
<gene>
    <name evidence="1" type="ORF">LCGC14_3138980</name>
</gene>
<proteinExistence type="predicted"/>
<dbReference type="AlphaFoldDB" id="A0A0F8VXE6"/>
<protein>
    <submittedName>
        <fullName evidence="1">Uncharacterized protein</fullName>
    </submittedName>
</protein>
<sequence>QRAVVELREDVAGLRQVKKDSYEQWLADSAQKFLIELGRKEEDLAHAETALRDAALGEYEASREPDGTGGNKHPIPGTEIKVGVVLVYEAEPALAWALEHKQAVRPASLVAKEFENIVRAMAEAPDFVTMKEEAKANLASDMAKCLEGVGE</sequence>
<evidence type="ECO:0000313" key="1">
    <source>
        <dbReference type="EMBL" id="KKK49053.1"/>
    </source>
</evidence>
<accession>A0A0F8VXE6</accession>
<organism evidence="1">
    <name type="scientific">marine sediment metagenome</name>
    <dbReference type="NCBI Taxonomy" id="412755"/>
    <lineage>
        <taxon>unclassified sequences</taxon>
        <taxon>metagenomes</taxon>
        <taxon>ecological metagenomes</taxon>
    </lineage>
</organism>
<dbReference type="EMBL" id="LAZR01068752">
    <property type="protein sequence ID" value="KKK49053.1"/>
    <property type="molecule type" value="Genomic_DNA"/>
</dbReference>